<dbReference type="SUPFAM" id="SSF53383">
    <property type="entry name" value="PLP-dependent transferases"/>
    <property type="match status" value="1"/>
</dbReference>
<protein>
    <submittedName>
        <fullName evidence="4">DegT/DnrJ/EryC1/StrS family aminotransferase</fullName>
    </submittedName>
</protein>
<dbReference type="InterPro" id="IPR006311">
    <property type="entry name" value="TAT_signal"/>
</dbReference>
<dbReference type="EMBL" id="JAJNEC010000004">
    <property type="protein sequence ID" value="MCD2422471.1"/>
    <property type="molecule type" value="Genomic_DNA"/>
</dbReference>
<proteinExistence type="inferred from homology"/>
<feature type="chain" id="PRO_5046033585" evidence="3">
    <location>
        <begin position="31"/>
        <end position="450"/>
    </location>
</feature>
<dbReference type="GO" id="GO:0008483">
    <property type="term" value="F:transaminase activity"/>
    <property type="evidence" value="ECO:0007669"/>
    <property type="project" value="UniProtKB-KW"/>
</dbReference>
<dbReference type="InterPro" id="IPR000653">
    <property type="entry name" value="DegT/StrS_aminotransferase"/>
</dbReference>
<dbReference type="Gene3D" id="3.40.640.10">
    <property type="entry name" value="Type I PLP-dependent aspartate aminotransferase-like (Major domain)"/>
    <property type="match status" value="1"/>
</dbReference>
<keyword evidence="4" id="KW-0032">Aminotransferase</keyword>
<reference evidence="4 5" key="1">
    <citation type="submission" date="2021-11" db="EMBL/GenBank/DDBJ databases">
        <title>Genomic of Niabella pedocola.</title>
        <authorList>
            <person name="Wu T."/>
        </authorList>
    </citation>
    <scope>NUCLEOTIDE SEQUENCE [LARGE SCALE GENOMIC DNA]</scope>
    <source>
        <strain evidence="4 5">JCM 31011</strain>
    </source>
</reference>
<accession>A0ABS8PMZ6</accession>
<dbReference type="PROSITE" id="PS51318">
    <property type="entry name" value="TAT"/>
    <property type="match status" value="1"/>
</dbReference>
<evidence type="ECO:0000256" key="2">
    <source>
        <dbReference type="RuleBase" id="RU004508"/>
    </source>
</evidence>
<dbReference type="PANTHER" id="PTHR30244:SF34">
    <property type="entry name" value="DTDP-4-AMINO-4,6-DIDEOXYGALACTOSE TRANSAMINASE"/>
    <property type="match status" value="1"/>
</dbReference>
<keyword evidence="2" id="KW-0663">Pyridoxal phosphate</keyword>
<comment type="caution">
    <text evidence="4">The sequence shown here is derived from an EMBL/GenBank/DDBJ whole genome shotgun (WGS) entry which is preliminary data.</text>
</comment>
<organism evidence="4 5">
    <name type="scientific">Niabella pedocola</name>
    <dbReference type="NCBI Taxonomy" id="1752077"/>
    <lineage>
        <taxon>Bacteria</taxon>
        <taxon>Pseudomonadati</taxon>
        <taxon>Bacteroidota</taxon>
        <taxon>Chitinophagia</taxon>
        <taxon>Chitinophagales</taxon>
        <taxon>Chitinophagaceae</taxon>
        <taxon>Niabella</taxon>
    </lineage>
</organism>
<dbReference type="InterPro" id="IPR015421">
    <property type="entry name" value="PyrdxlP-dep_Trfase_major"/>
</dbReference>
<feature type="signal peptide" evidence="3">
    <location>
        <begin position="1"/>
        <end position="30"/>
    </location>
</feature>
<dbReference type="Pfam" id="PF01041">
    <property type="entry name" value="DegT_DnrJ_EryC1"/>
    <property type="match status" value="1"/>
</dbReference>
<keyword evidence="3" id="KW-0732">Signal</keyword>
<sequence>MNKKQYSRRKFISVLSASSAALTIPAVVSAGPHLKASAAKLAVSGGAPVRTQPWPHWPNMIVDDNMIANITATTKSGAWSRISNPVNGTVATFEKKYAELTGAKYCVGTGSGTQALGVCVDALNIQPGDEIITSSYTDFGTISAILAARALPIFADLDYRSYQIDPAAVAQKITPNTKAIMPVHIMGSACNMDAIMAVANKHNIPVIEDACQANFAKYKGRQLGTIGQLGCFSFQGSKQIAAGEGGAVIGNDDMLMDKVYTVQNHGTNKKGQNTTIGQKMRMNEFEGSIILSQLDKALERFEKRNENANYLSSKIKKIPGLTPQFQYEGSNSSGYYLYAFTYDKKFFNNADRQVFLKALNAEGIPASGYIKGMQHDLWATNILELGNYKKNYTKQQIKLFKDSLVLPSCDRVTETVVVISAGAILLGTKADMDDIINALEKIYNNRNSLS</sequence>
<name>A0ABS8PMZ6_9BACT</name>
<comment type="similarity">
    <text evidence="1 2">Belongs to the DegT/DnrJ/EryC1 family.</text>
</comment>
<dbReference type="RefSeq" id="WP_231003497.1">
    <property type="nucleotide sequence ID" value="NZ_JAJNEC010000004.1"/>
</dbReference>
<keyword evidence="5" id="KW-1185">Reference proteome</keyword>
<dbReference type="Gene3D" id="3.90.1150.10">
    <property type="entry name" value="Aspartate Aminotransferase, domain 1"/>
    <property type="match status" value="1"/>
</dbReference>
<evidence type="ECO:0000313" key="4">
    <source>
        <dbReference type="EMBL" id="MCD2422471.1"/>
    </source>
</evidence>
<dbReference type="InterPro" id="IPR015422">
    <property type="entry name" value="PyrdxlP-dep_Trfase_small"/>
</dbReference>
<dbReference type="InterPro" id="IPR015424">
    <property type="entry name" value="PyrdxlP-dep_Trfase"/>
</dbReference>
<dbReference type="PANTHER" id="PTHR30244">
    <property type="entry name" value="TRANSAMINASE"/>
    <property type="match status" value="1"/>
</dbReference>
<keyword evidence="4" id="KW-0808">Transferase</keyword>
<evidence type="ECO:0000256" key="1">
    <source>
        <dbReference type="ARBA" id="ARBA00037999"/>
    </source>
</evidence>
<evidence type="ECO:0000256" key="3">
    <source>
        <dbReference type="SAM" id="SignalP"/>
    </source>
</evidence>
<dbReference type="CDD" id="cd00616">
    <property type="entry name" value="AHBA_syn"/>
    <property type="match status" value="1"/>
</dbReference>
<gene>
    <name evidence="4" type="ORF">LQ567_06830</name>
</gene>
<dbReference type="Proteomes" id="UP001199816">
    <property type="component" value="Unassembled WGS sequence"/>
</dbReference>
<evidence type="ECO:0000313" key="5">
    <source>
        <dbReference type="Proteomes" id="UP001199816"/>
    </source>
</evidence>